<dbReference type="InParanoid" id="E9I313"/>
<dbReference type="STRING" id="6669.E9I313"/>
<reference evidence="3 4" key="1">
    <citation type="journal article" date="2011" name="Science">
        <title>The ecoresponsive genome of Daphnia pulex.</title>
        <authorList>
            <person name="Colbourne J.K."/>
            <person name="Pfrender M.E."/>
            <person name="Gilbert D."/>
            <person name="Thomas W.K."/>
            <person name="Tucker A."/>
            <person name="Oakley T.H."/>
            <person name="Tokishita S."/>
            <person name="Aerts A."/>
            <person name="Arnold G.J."/>
            <person name="Basu M.K."/>
            <person name="Bauer D.J."/>
            <person name="Caceres C.E."/>
            <person name="Carmel L."/>
            <person name="Casola C."/>
            <person name="Choi J.H."/>
            <person name="Detter J.C."/>
            <person name="Dong Q."/>
            <person name="Dusheyko S."/>
            <person name="Eads B.D."/>
            <person name="Frohlich T."/>
            <person name="Geiler-Samerotte K.A."/>
            <person name="Gerlach D."/>
            <person name="Hatcher P."/>
            <person name="Jogdeo S."/>
            <person name="Krijgsveld J."/>
            <person name="Kriventseva E.V."/>
            <person name="Kultz D."/>
            <person name="Laforsch C."/>
            <person name="Lindquist E."/>
            <person name="Lopez J."/>
            <person name="Manak J.R."/>
            <person name="Muller J."/>
            <person name="Pangilinan J."/>
            <person name="Patwardhan R.P."/>
            <person name="Pitluck S."/>
            <person name="Pritham E.J."/>
            <person name="Rechtsteiner A."/>
            <person name="Rho M."/>
            <person name="Rogozin I.B."/>
            <person name="Sakarya O."/>
            <person name="Salamov A."/>
            <person name="Schaack S."/>
            <person name="Shapiro H."/>
            <person name="Shiga Y."/>
            <person name="Skalitzky C."/>
            <person name="Smith Z."/>
            <person name="Souvorov A."/>
            <person name="Sung W."/>
            <person name="Tang Z."/>
            <person name="Tsuchiya D."/>
            <person name="Tu H."/>
            <person name="Vos H."/>
            <person name="Wang M."/>
            <person name="Wolf Y.I."/>
            <person name="Yamagata H."/>
            <person name="Yamada T."/>
            <person name="Ye Y."/>
            <person name="Shaw J.R."/>
            <person name="Andrews J."/>
            <person name="Crease T.J."/>
            <person name="Tang H."/>
            <person name="Lucas S.M."/>
            <person name="Robertson H.M."/>
            <person name="Bork P."/>
            <person name="Koonin E.V."/>
            <person name="Zdobnov E.M."/>
            <person name="Grigoriev I.V."/>
            <person name="Lynch M."/>
            <person name="Boore J.L."/>
        </authorList>
    </citation>
    <scope>NUCLEOTIDE SEQUENCE [LARGE SCALE GENOMIC DNA]</scope>
</reference>
<dbReference type="OrthoDB" id="416741at2759"/>
<feature type="non-terminal residue" evidence="3">
    <location>
        <position position="1"/>
    </location>
</feature>
<dbReference type="AlphaFoldDB" id="E9I313"/>
<sequence length="177" mass="20236">MDDAQRTEPSQINDTPPKPVTAAVYFEEIFGYKFKDEEMLHQALKRPTASLKSSVKKGDRLELVGDAVLDLIMIEECFERHVNYEAGQLSGVKCELTCNDTLARKAEEIQPDYPPEKCPKMDTNWHVNYGIEATIDKLESILNYSFKNRGLLKGALTHRYFSALNYERLEFLGDIVL</sequence>
<evidence type="ECO:0000313" key="4">
    <source>
        <dbReference type="Proteomes" id="UP000000305"/>
    </source>
</evidence>
<keyword evidence="4" id="KW-1185">Reference proteome</keyword>
<dbReference type="InterPro" id="IPR000999">
    <property type="entry name" value="RNase_III_dom"/>
</dbReference>
<evidence type="ECO:0000256" key="1">
    <source>
        <dbReference type="ARBA" id="ARBA00022801"/>
    </source>
</evidence>
<dbReference type="PhylomeDB" id="E9I313"/>
<dbReference type="SUPFAM" id="SSF69065">
    <property type="entry name" value="RNase III domain-like"/>
    <property type="match status" value="2"/>
</dbReference>
<feature type="domain" description="RNase III" evidence="2">
    <location>
        <begin position="23"/>
        <end position="104"/>
    </location>
</feature>
<evidence type="ECO:0000313" key="3">
    <source>
        <dbReference type="EMBL" id="EFX61617.1"/>
    </source>
</evidence>
<dbReference type="GO" id="GO:0006396">
    <property type="term" value="P:RNA processing"/>
    <property type="evidence" value="ECO:0007669"/>
    <property type="project" value="InterPro"/>
</dbReference>
<dbReference type="Pfam" id="PF00636">
    <property type="entry name" value="Ribonuclease_3"/>
    <property type="match status" value="1"/>
</dbReference>
<dbReference type="Gene3D" id="1.10.1520.10">
    <property type="entry name" value="Ribonuclease III domain"/>
    <property type="match status" value="2"/>
</dbReference>
<dbReference type="CDD" id="cd00593">
    <property type="entry name" value="RIBOc"/>
    <property type="match status" value="1"/>
</dbReference>
<feature type="domain" description="RNase III" evidence="2">
    <location>
        <begin position="135"/>
        <end position="177"/>
    </location>
</feature>
<gene>
    <name evidence="3" type="ORF">DAPPUDRAFT_272455</name>
</gene>
<dbReference type="PANTHER" id="PTHR14950:SF37">
    <property type="entry name" value="ENDORIBONUCLEASE DICER"/>
    <property type="match status" value="1"/>
</dbReference>
<keyword evidence="1" id="KW-0378">Hydrolase</keyword>
<dbReference type="PANTHER" id="PTHR14950">
    <property type="entry name" value="DICER-RELATED"/>
    <property type="match status" value="1"/>
</dbReference>
<protein>
    <recommendedName>
        <fullName evidence="2">RNase III domain-containing protein</fullName>
    </recommendedName>
</protein>
<dbReference type="Proteomes" id="UP000000305">
    <property type="component" value="Unassembled WGS sequence"/>
</dbReference>
<dbReference type="GO" id="GO:0004525">
    <property type="term" value="F:ribonuclease III activity"/>
    <property type="evidence" value="ECO:0007669"/>
    <property type="project" value="InterPro"/>
</dbReference>
<organism evidence="3 4">
    <name type="scientific">Daphnia pulex</name>
    <name type="common">Water flea</name>
    <dbReference type="NCBI Taxonomy" id="6669"/>
    <lineage>
        <taxon>Eukaryota</taxon>
        <taxon>Metazoa</taxon>
        <taxon>Ecdysozoa</taxon>
        <taxon>Arthropoda</taxon>
        <taxon>Crustacea</taxon>
        <taxon>Branchiopoda</taxon>
        <taxon>Diplostraca</taxon>
        <taxon>Cladocera</taxon>
        <taxon>Anomopoda</taxon>
        <taxon>Daphniidae</taxon>
        <taxon>Daphnia</taxon>
    </lineage>
</organism>
<dbReference type="PROSITE" id="PS50142">
    <property type="entry name" value="RNASE_3_2"/>
    <property type="match status" value="2"/>
</dbReference>
<evidence type="ECO:0000259" key="2">
    <source>
        <dbReference type="PROSITE" id="PS50142"/>
    </source>
</evidence>
<dbReference type="EMBL" id="GL734311">
    <property type="protein sequence ID" value="EFX61617.1"/>
    <property type="molecule type" value="Genomic_DNA"/>
</dbReference>
<proteinExistence type="predicted"/>
<accession>E9I313</accession>
<dbReference type="HOGENOM" id="CLU_1521512_0_0_1"/>
<dbReference type="KEGG" id="dpx:DAPPUDRAFT_272455"/>
<dbReference type="InterPro" id="IPR036389">
    <property type="entry name" value="RNase_III_sf"/>
</dbReference>
<name>E9I313_DAPPU</name>